<name>A0A8S9ZWW2_9BILA</name>
<proteinExistence type="predicted"/>
<sequence>MSIWTSLTLFIILIFGLNIIVIFNSLTVKKWSYNIAFFFYFFPHFIPFTIRKTSPKIPYLDIENK</sequence>
<keyword evidence="1" id="KW-0812">Transmembrane</keyword>
<comment type="caution">
    <text evidence="2">The sequence shown here is derived from an EMBL/GenBank/DDBJ whole genome shotgun (WGS) entry which is preliminary data.</text>
</comment>
<reference evidence="2" key="1">
    <citation type="journal article" date="2020" name="Ecol. Evol.">
        <title>Genome structure and content of the rice root-knot nematode (Meloidogyne graminicola).</title>
        <authorList>
            <person name="Phan N.T."/>
            <person name="Danchin E.G.J."/>
            <person name="Klopp C."/>
            <person name="Perfus-Barbeoch L."/>
            <person name="Kozlowski D.K."/>
            <person name="Koutsovoulos G.D."/>
            <person name="Lopez-Roques C."/>
            <person name="Bouchez O."/>
            <person name="Zahm M."/>
            <person name="Besnard G."/>
            <person name="Bellafiore S."/>
        </authorList>
    </citation>
    <scope>NUCLEOTIDE SEQUENCE</scope>
    <source>
        <strain evidence="2">VN-18</strain>
    </source>
</reference>
<keyword evidence="1" id="KW-1133">Transmembrane helix</keyword>
<evidence type="ECO:0000256" key="1">
    <source>
        <dbReference type="SAM" id="Phobius"/>
    </source>
</evidence>
<evidence type="ECO:0000313" key="3">
    <source>
        <dbReference type="Proteomes" id="UP000605970"/>
    </source>
</evidence>
<keyword evidence="3" id="KW-1185">Reference proteome</keyword>
<keyword evidence="1" id="KW-0472">Membrane</keyword>
<organism evidence="2 3">
    <name type="scientific">Meloidogyne graminicola</name>
    <dbReference type="NCBI Taxonomy" id="189291"/>
    <lineage>
        <taxon>Eukaryota</taxon>
        <taxon>Metazoa</taxon>
        <taxon>Ecdysozoa</taxon>
        <taxon>Nematoda</taxon>
        <taxon>Chromadorea</taxon>
        <taxon>Rhabditida</taxon>
        <taxon>Tylenchina</taxon>
        <taxon>Tylenchomorpha</taxon>
        <taxon>Tylenchoidea</taxon>
        <taxon>Meloidogynidae</taxon>
        <taxon>Meloidogyninae</taxon>
        <taxon>Meloidogyne</taxon>
    </lineage>
</organism>
<gene>
    <name evidence="2" type="ORF">Mgra_00002781</name>
</gene>
<accession>A0A8S9ZWW2</accession>
<dbReference type="AlphaFoldDB" id="A0A8S9ZWW2"/>
<dbReference type="Proteomes" id="UP000605970">
    <property type="component" value="Unassembled WGS sequence"/>
</dbReference>
<feature type="transmembrane region" description="Helical" evidence="1">
    <location>
        <begin position="7"/>
        <end position="25"/>
    </location>
</feature>
<protein>
    <submittedName>
        <fullName evidence="2">Uncharacterized protein</fullName>
    </submittedName>
</protein>
<evidence type="ECO:0000313" key="2">
    <source>
        <dbReference type="EMBL" id="KAF7637807.1"/>
    </source>
</evidence>
<dbReference type="EMBL" id="JABEBT010000017">
    <property type="protein sequence ID" value="KAF7637807.1"/>
    <property type="molecule type" value="Genomic_DNA"/>
</dbReference>
<feature type="transmembrane region" description="Helical" evidence="1">
    <location>
        <begin position="31"/>
        <end position="50"/>
    </location>
</feature>